<evidence type="ECO:0000313" key="3">
    <source>
        <dbReference type="EMBL" id="EPQ67737.1"/>
    </source>
</evidence>
<evidence type="ECO:0000256" key="1">
    <source>
        <dbReference type="SAM" id="MobiDB-lite"/>
    </source>
</evidence>
<feature type="compositionally biased region" description="Polar residues" evidence="1">
    <location>
        <begin position="217"/>
        <end position="228"/>
    </location>
</feature>
<dbReference type="AlphaFoldDB" id="A0A061HMW0"/>
<dbReference type="Proteomes" id="UP000053110">
    <property type="component" value="Unassembled WGS sequence"/>
</dbReference>
<protein>
    <submittedName>
        <fullName evidence="4">BgtASP-20978</fullName>
    </submittedName>
</protein>
<feature type="signal peptide" evidence="2">
    <location>
        <begin position="1"/>
        <end position="18"/>
    </location>
</feature>
<sequence length="238" mass="25372">MNSRLMLAGLAAIHLAAGYGTSFRQFKVARAVQNIQGDNTIPNTSGSDICGGTVRGSNDVKSLLFIRDGTSACNNSENTENTDNMDIIDATNHDKQTLQVSKPVADPDNMSIMAASHVIMMTVKGNENGVGSYTCMIDSTGTGAGIWTEMEVKSDSADKISPDRVADVKIQAVIDPNQTCTGRLDDRENVCMVKCNDAATPGTIEKSVLVQLLDMDNTPTPTDPNSDIQPRASAVIHH</sequence>
<reference evidence="3" key="2">
    <citation type="submission" date="2013-01" db="EMBL/GenBank/DDBJ databases">
        <title>The wheat powdery mildew genome reveals unique evolution of an obligate biotroph.</title>
        <authorList>
            <person name="Oberhaensli S."/>
            <person name="Wicker T."/>
            <person name="Keller B."/>
        </authorList>
    </citation>
    <scope>NUCLEOTIDE SEQUENCE</scope>
    <source>
        <strain evidence="3">96224</strain>
    </source>
</reference>
<feature type="non-terminal residue" evidence="4">
    <location>
        <position position="238"/>
    </location>
</feature>
<proteinExistence type="predicted"/>
<accession>A0A061HMW0</accession>
<dbReference type="InterPro" id="IPR021476">
    <property type="entry name" value="Egh16-like"/>
</dbReference>
<keyword evidence="2" id="KW-0732">Signal</keyword>
<evidence type="ECO:0000313" key="5">
    <source>
        <dbReference type="Proteomes" id="UP000053110"/>
    </source>
</evidence>
<evidence type="ECO:0000256" key="2">
    <source>
        <dbReference type="SAM" id="SignalP"/>
    </source>
</evidence>
<gene>
    <name evidence="3" type="ORF">BGT96224_ASP20978</name>
    <name evidence="4" type="ORF">BGT96224V2_LOCUS834</name>
</gene>
<reference evidence="4" key="3">
    <citation type="submission" date="2018-07" db="EMBL/GenBank/DDBJ databases">
        <authorList>
            <person name="Quirk P.G."/>
            <person name="Krulwich T.A."/>
        </authorList>
    </citation>
    <scope>NUCLEOTIDE SEQUENCE</scope>
    <source>
        <strain evidence="4">96224</strain>
    </source>
</reference>
<dbReference type="HOGENOM" id="CLU_1165662_0_0_1"/>
<organism evidence="4">
    <name type="scientific">Blumeria graminis f. sp. tritici 96224</name>
    <dbReference type="NCBI Taxonomy" id="1268274"/>
    <lineage>
        <taxon>Eukaryota</taxon>
        <taxon>Fungi</taxon>
        <taxon>Dikarya</taxon>
        <taxon>Ascomycota</taxon>
        <taxon>Pezizomycotina</taxon>
        <taxon>Leotiomycetes</taxon>
        <taxon>Erysiphales</taxon>
        <taxon>Erysiphaceae</taxon>
        <taxon>Blumeria</taxon>
    </lineage>
</organism>
<dbReference type="OrthoDB" id="3241054at2759"/>
<feature type="chain" id="PRO_5044539215" evidence="2">
    <location>
        <begin position="19"/>
        <end position="238"/>
    </location>
</feature>
<reference evidence="5" key="1">
    <citation type="journal article" date="2013" name="Nat. Genet.">
        <title>The wheat powdery mildew genome shows the unique evolution of an obligate biotroph.</title>
        <authorList>
            <person name="Wicker T."/>
            <person name="Oberhaensli S."/>
            <person name="Parlange F."/>
            <person name="Buchmann J.P."/>
            <person name="Shatalina M."/>
            <person name="Roffler S."/>
            <person name="Ben-David R."/>
            <person name="Dolezel J."/>
            <person name="Simkova H."/>
            <person name="Schulze-Lefert P."/>
            <person name="Spanu P.D."/>
            <person name="Bruggmann R."/>
            <person name="Amselem J."/>
            <person name="Quesneville H."/>
            <person name="Ver Loren van Themaat E."/>
            <person name="Paape T."/>
            <person name="Shimizu K.K."/>
            <person name="Keller B."/>
        </authorList>
    </citation>
    <scope>NUCLEOTIDE SEQUENCE [LARGE SCALE GENOMIC DNA]</scope>
    <source>
        <strain evidence="5">96224</strain>
    </source>
</reference>
<feature type="region of interest" description="Disordered" evidence="1">
    <location>
        <begin position="215"/>
        <end position="238"/>
    </location>
</feature>
<dbReference type="EMBL" id="KE373394">
    <property type="protein sequence ID" value="EPQ67737.1"/>
    <property type="molecule type" value="Genomic_DNA"/>
</dbReference>
<dbReference type="Pfam" id="PF11327">
    <property type="entry name" value="Egh16-like"/>
    <property type="match status" value="1"/>
</dbReference>
<name>A0A061HMW0_BLUGR</name>
<evidence type="ECO:0000313" key="4">
    <source>
        <dbReference type="EMBL" id="SUZ07011.1"/>
    </source>
</evidence>
<dbReference type="EMBL" id="UIGY01000001">
    <property type="protein sequence ID" value="SUZ07011.1"/>
    <property type="molecule type" value="Genomic_DNA"/>
</dbReference>